<name>A0ABV5KTQ5_9BACL</name>
<sequence>MDSTITIVYPPAIDYRFMHQRPQQMMKALAQAGANVVFINPADLYDQEEPVYYPFEELPNFVIIHRSVDFKPYVKGKLVFWCAVNQGWFIDCYEHDLAVFDSCDLAKGEFSAWKDVVPVMERKTQLIFASAEAIYREHAERGFETVLLPNGADFEHFQPAERRLERPLDLPDTEGRPLIGYYGAVSPWLDLDLINAVADRFDVVVIGESPQYKRDFTHPNITVLPIKDYSELPGYLSWFDAALIPFLLTEMIEGCDPVKFYEYISAGKPVIASDMKELRKFGSIVYTADAGNIADVTARALMENNPMRIRNRQKHARRNSWLSRARIALAHIQIKLDEA</sequence>
<dbReference type="Proteomes" id="UP001589747">
    <property type="component" value="Unassembled WGS sequence"/>
</dbReference>
<evidence type="ECO:0000313" key="1">
    <source>
        <dbReference type="EMBL" id="MFB9328579.1"/>
    </source>
</evidence>
<proteinExistence type="predicted"/>
<dbReference type="EMBL" id="JBHMDO010000034">
    <property type="protein sequence ID" value="MFB9328579.1"/>
    <property type="molecule type" value="Genomic_DNA"/>
</dbReference>
<gene>
    <name evidence="1" type="ORF">ACFFSY_21810</name>
</gene>
<dbReference type="RefSeq" id="WP_377498027.1">
    <property type="nucleotide sequence ID" value="NZ_JBHMDO010000034.1"/>
</dbReference>
<organism evidence="1 2">
    <name type="scientific">Paenibacillus aurantiacus</name>
    <dbReference type="NCBI Taxonomy" id="1936118"/>
    <lineage>
        <taxon>Bacteria</taxon>
        <taxon>Bacillati</taxon>
        <taxon>Bacillota</taxon>
        <taxon>Bacilli</taxon>
        <taxon>Bacillales</taxon>
        <taxon>Paenibacillaceae</taxon>
        <taxon>Paenibacillus</taxon>
    </lineage>
</organism>
<evidence type="ECO:0000313" key="2">
    <source>
        <dbReference type="Proteomes" id="UP001589747"/>
    </source>
</evidence>
<evidence type="ECO:0008006" key="3">
    <source>
        <dbReference type="Google" id="ProtNLM"/>
    </source>
</evidence>
<protein>
    <recommendedName>
        <fullName evidence="3">Glycosyltransferase family 1 protein</fullName>
    </recommendedName>
</protein>
<comment type="caution">
    <text evidence="1">The sequence shown here is derived from an EMBL/GenBank/DDBJ whole genome shotgun (WGS) entry which is preliminary data.</text>
</comment>
<reference evidence="1 2" key="1">
    <citation type="submission" date="2024-09" db="EMBL/GenBank/DDBJ databases">
        <authorList>
            <person name="Sun Q."/>
            <person name="Mori K."/>
        </authorList>
    </citation>
    <scope>NUCLEOTIDE SEQUENCE [LARGE SCALE GENOMIC DNA]</scope>
    <source>
        <strain evidence="1 2">TISTR 2452</strain>
    </source>
</reference>
<keyword evidence="2" id="KW-1185">Reference proteome</keyword>
<accession>A0ABV5KTQ5</accession>
<dbReference type="Gene3D" id="3.40.50.2000">
    <property type="entry name" value="Glycogen Phosphorylase B"/>
    <property type="match status" value="1"/>
</dbReference>
<dbReference type="SUPFAM" id="SSF53756">
    <property type="entry name" value="UDP-Glycosyltransferase/glycogen phosphorylase"/>
    <property type="match status" value="1"/>
</dbReference>